<comment type="catalytic activity">
    <reaction evidence="16">
        <text>cholesterol + NADPH + O2 + H(+) = 7-dehydrocholesterol + NADP(+) + 2 H2O</text>
        <dbReference type="Rhea" id="RHEA:45024"/>
        <dbReference type="ChEBI" id="CHEBI:15377"/>
        <dbReference type="ChEBI" id="CHEBI:15378"/>
        <dbReference type="ChEBI" id="CHEBI:15379"/>
        <dbReference type="ChEBI" id="CHEBI:16113"/>
        <dbReference type="ChEBI" id="CHEBI:17759"/>
        <dbReference type="ChEBI" id="CHEBI:57783"/>
        <dbReference type="ChEBI" id="CHEBI:58349"/>
        <dbReference type="EC" id="1.14.19.21"/>
    </reaction>
    <physiologicalReaction direction="left-to-right" evidence="16">
        <dbReference type="Rhea" id="RHEA:45025"/>
    </physiologicalReaction>
</comment>
<dbReference type="Pfam" id="PF00355">
    <property type="entry name" value="Rieske"/>
    <property type="match status" value="1"/>
</dbReference>
<keyword evidence="8" id="KW-0560">Oxidoreductase</keyword>
<dbReference type="AlphaFoldDB" id="A0A6P7YAV5"/>
<evidence type="ECO:0000256" key="12">
    <source>
        <dbReference type="ARBA" id="ARBA00025712"/>
    </source>
</evidence>
<dbReference type="OrthoDB" id="426882at2759"/>
<reference evidence="20" key="1">
    <citation type="submission" date="2025-08" db="UniProtKB">
        <authorList>
            <consortium name="RefSeq"/>
        </authorList>
    </citation>
    <scope>IDENTIFICATION</scope>
</reference>
<keyword evidence="9" id="KW-0408">Iron</keyword>
<proteinExistence type="inferred from homology"/>
<dbReference type="InterPro" id="IPR017941">
    <property type="entry name" value="Rieske_2Fe-2S"/>
</dbReference>
<feature type="transmembrane region" description="Helical" evidence="17">
    <location>
        <begin position="50"/>
        <end position="69"/>
    </location>
</feature>
<keyword evidence="6" id="KW-0479">Metal-binding</keyword>
<evidence type="ECO:0000256" key="15">
    <source>
        <dbReference type="ARBA" id="ARBA00047853"/>
    </source>
</evidence>
<dbReference type="InterPro" id="IPR050584">
    <property type="entry name" value="Cholesterol_7-desaturase"/>
</dbReference>
<dbReference type="Gene3D" id="2.102.10.10">
    <property type="entry name" value="Rieske [2Fe-2S] iron-sulphur domain"/>
    <property type="match status" value="1"/>
</dbReference>
<evidence type="ECO:0000256" key="4">
    <source>
        <dbReference type="ARBA" id="ARBA00022692"/>
    </source>
</evidence>
<comment type="similarity">
    <text evidence="13">Belongs to the cholesterol 7-desaturase family.</text>
</comment>
<dbReference type="Pfam" id="PF19298">
    <property type="entry name" value="KshA_C"/>
    <property type="match status" value="1"/>
</dbReference>
<evidence type="ECO:0000256" key="1">
    <source>
        <dbReference type="ARBA" id="ARBA00001962"/>
    </source>
</evidence>
<comment type="cofactor">
    <cofactor evidence="1">
        <name>Fe cation</name>
        <dbReference type="ChEBI" id="CHEBI:24875"/>
    </cofactor>
</comment>
<organism evidence="19 20">
    <name type="scientific">Microcaecilia unicolor</name>
    <dbReference type="NCBI Taxonomy" id="1415580"/>
    <lineage>
        <taxon>Eukaryota</taxon>
        <taxon>Metazoa</taxon>
        <taxon>Chordata</taxon>
        <taxon>Craniata</taxon>
        <taxon>Vertebrata</taxon>
        <taxon>Euteleostomi</taxon>
        <taxon>Amphibia</taxon>
        <taxon>Gymnophiona</taxon>
        <taxon>Siphonopidae</taxon>
        <taxon>Microcaecilia</taxon>
    </lineage>
</organism>
<dbReference type="Proteomes" id="UP000515156">
    <property type="component" value="Chromosome 6"/>
</dbReference>
<comment type="pathway">
    <text evidence="3">Hormone biosynthesis.</text>
</comment>
<name>A0A6P7YAV5_9AMPH</name>
<dbReference type="InterPro" id="IPR036922">
    <property type="entry name" value="Rieske_2Fe-2S_sf"/>
</dbReference>
<dbReference type="SUPFAM" id="SSF50022">
    <property type="entry name" value="ISP domain"/>
    <property type="match status" value="1"/>
</dbReference>
<evidence type="ECO:0000313" key="20">
    <source>
        <dbReference type="RefSeq" id="XP_030062173.1"/>
    </source>
</evidence>
<dbReference type="GO" id="GO:0046872">
    <property type="term" value="F:metal ion binding"/>
    <property type="evidence" value="ECO:0007669"/>
    <property type="project" value="UniProtKB-KW"/>
</dbReference>
<keyword evidence="19" id="KW-1185">Reference proteome</keyword>
<dbReference type="CDD" id="cd03469">
    <property type="entry name" value="Rieske_RO_Alpha_N"/>
    <property type="match status" value="1"/>
</dbReference>
<evidence type="ECO:0000256" key="9">
    <source>
        <dbReference type="ARBA" id="ARBA00023004"/>
    </source>
</evidence>
<comment type="catalytic activity">
    <reaction evidence="15">
        <text>cholesterol + NADH + O2 + H(+) = 7-dehydrocholesterol + NAD(+) + 2 H2O</text>
        <dbReference type="Rhea" id="RHEA:51644"/>
        <dbReference type="ChEBI" id="CHEBI:15377"/>
        <dbReference type="ChEBI" id="CHEBI:15378"/>
        <dbReference type="ChEBI" id="CHEBI:15379"/>
        <dbReference type="ChEBI" id="CHEBI:16113"/>
        <dbReference type="ChEBI" id="CHEBI:17759"/>
        <dbReference type="ChEBI" id="CHEBI:57540"/>
        <dbReference type="ChEBI" id="CHEBI:57945"/>
        <dbReference type="EC" id="1.14.19.21"/>
    </reaction>
    <physiologicalReaction direction="left-to-right" evidence="15">
        <dbReference type="Rhea" id="RHEA:51645"/>
    </physiologicalReaction>
</comment>
<sequence length="456" mass="51833">MESVHCNFLRLATLCVVGVLLLCTAASFLFNVQLLPEVPPPLLPGDSSRSVPMPAVAAALISLLLLWSYRRYSGPMVLLRRLEEVGYIPEPGCSRLQTANLVRLRRKKGDLPPVYPNGWYQLLDSHLLQRGQLKNFSVLGEQVALYRTQDGQVYVVDAYCPHLGASLTVGGQVVGNCIECPFHGWQFSGEDGKCTKIPYAEKVPEFAKIKTWPSCEVNGMICIWYHCDGLAPTWSIPEQEEIKAGEWVYRGRTEHFVNSHIEEIPENGADTAHFSPVHGPCTISGTDLTYTNSKLWKFAKHTWKTQWQPEPEPNNHCSQVFLEHALTLFGKHFALLDLHVVARQVGPGLVFMTFKHDFLGSGVILQCVTPVEPLLQRVSHSIYYQENMITVIPKSILLVVCKQFERDVMIWNNKKYISKPLLIKEESAVQRHRRWYSQFYSENSPRLVFQQQGLDW</sequence>
<evidence type="ECO:0000256" key="7">
    <source>
        <dbReference type="ARBA" id="ARBA00022989"/>
    </source>
</evidence>
<feature type="domain" description="Rieske" evidence="18">
    <location>
        <begin position="119"/>
        <end position="223"/>
    </location>
</feature>
<evidence type="ECO:0000256" key="13">
    <source>
        <dbReference type="ARBA" id="ARBA00025729"/>
    </source>
</evidence>
<dbReference type="SUPFAM" id="SSF55961">
    <property type="entry name" value="Bet v1-like"/>
    <property type="match status" value="1"/>
</dbReference>
<evidence type="ECO:0000256" key="5">
    <source>
        <dbReference type="ARBA" id="ARBA00022714"/>
    </source>
</evidence>
<dbReference type="GO" id="GO:0005737">
    <property type="term" value="C:cytoplasm"/>
    <property type="evidence" value="ECO:0007669"/>
    <property type="project" value="TreeGrafter"/>
</dbReference>
<protein>
    <recommendedName>
        <fullName evidence="14">cholesterol 7-desaturase</fullName>
        <ecNumber evidence="14">1.14.19.21</ecNumber>
    </recommendedName>
</protein>
<dbReference type="InterPro" id="IPR045605">
    <property type="entry name" value="KshA-like_C"/>
</dbReference>
<evidence type="ECO:0000256" key="11">
    <source>
        <dbReference type="ARBA" id="ARBA00023136"/>
    </source>
</evidence>
<keyword evidence="11 17" id="KW-0472">Membrane</keyword>
<dbReference type="PANTHER" id="PTHR21266:SF32">
    <property type="entry name" value="CHOLESTEROL 7-DESATURASE NVD"/>
    <property type="match status" value="1"/>
</dbReference>
<evidence type="ECO:0000256" key="3">
    <source>
        <dbReference type="ARBA" id="ARBA00004972"/>
    </source>
</evidence>
<keyword evidence="10" id="KW-0411">Iron-sulfur</keyword>
<dbReference type="PROSITE" id="PS51296">
    <property type="entry name" value="RIESKE"/>
    <property type="match status" value="1"/>
</dbReference>
<dbReference type="PANTHER" id="PTHR21266">
    <property type="entry name" value="IRON-SULFUR DOMAIN CONTAINING PROTEIN"/>
    <property type="match status" value="1"/>
</dbReference>
<evidence type="ECO:0000256" key="2">
    <source>
        <dbReference type="ARBA" id="ARBA00004370"/>
    </source>
</evidence>
<dbReference type="GeneID" id="115472163"/>
<evidence type="ECO:0000256" key="6">
    <source>
        <dbReference type="ARBA" id="ARBA00022723"/>
    </source>
</evidence>
<evidence type="ECO:0000256" key="14">
    <source>
        <dbReference type="ARBA" id="ARBA00026095"/>
    </source>
</evidence>
<comment type="subcellular location">
    <subcellularLocation>
        <location evidence="2">Membrane</location>
    </subcellularLocation>
</comment>
<evidence type="ECO:0000259" key="18">
    <source>
        <dbReference type="PROSITE" id="PS51296"/>
    </source>
</evidence>
<evidence type="ECO:0000313" key="19">
    <source>
        <dbReference type="Proteomes" id="UP000515156"/>
    </source>
</evidence>
<dbReference type="EC" id="1.14.19.21" evidence="14"/>
<keyword evidence="5" id="KW-0001">2Fe-2S</keyword>
<dbReference type="KEGG" id="muo:115472163"/>
<dbReference type="Gene3D" id="3.90.380.10">
    <property type="entry name" value="Naphthalene 1,2-dioxygenase Alpha Subunit, Chain A, domain 1"/>
    <property type="match status" value="1"/>
</dbReference>
<evidence type="ECO:0000256" key="8">
    <source>
        <dbReference type="ARBA" id="ARBA00023002"/>
    </source>
</evidence>
<accession>A0A6P7YAV5</accession>
<evidence type="ECO:0000256" key="16">
    <source>
        <dbReference type="ARBA" id="ARBA00049548"/>
    </source>
</evidence>
<dbReference type="RefSeq" id="XP_030062173.1">
    <property type="nucleotide sequence ID" value="XM_030206313.1"/>
</dbReference>
<feature type="transmembrane region" description="Helical" evidence="17">
    <location>
        <begin position="7"/>
        <end position="30"/>
    </location>
</feature>
<dbReference type="GO" id="GO:0051537">
    <property type="term" value="F:2 iron, 2 sulfur cluster binding"/>
    <property type="evidence" value="ECO:0007669"/>
    <property type="project" value="UniProtKB-KW"/>
</dbReference>
<dbReference type="GO" id="GO:0016020">
    <property type="term" value="C:membrane"/>
    <property type="evidence" value="ECO:0007669"/>
    <property type="project" value="UniProtKB-SubCell"/>
</dbReference>
<dbReference type="InParanoid" id="A0A6P7YAV5"/>
<dbReference type="GO" id="GO:0170056">
    <property type="term" value="F:cholesterol 7-desaturase [NAD(P)H] activity"/>
    <property type="evidence" value="ECO:0007669"/>
    <property type="project" value="UniProtKB-EC"/>
</dbReference>
<evidence type="ECO:0000256" key="17">
    <source>
        <dbReference type="SAM" id="Phobius"/>
    </source>
</evidence>
<gene>
    <name evidence="20" type="primary">LOC115472163</name>
</gene>
<evidence type="ECO:0000256" key="10">
    <source>
        <dbReference type="ARBA" id="ARBA00023014"/>
    </source>
</evidence>
<comment type="pathway">
    <text evidence="12">Steroid hormone biosynthesis; dafachronic acid biosynthesis.</text>
</comment>
<keyword evidence="4 17" id="KW-0812">Transmembrane</keyword>
<keyword evidence="7 17" id="KW-1133">Transmembrane helix</keyword>
<dbReference type="UniPathway" id="UPA01020"/>
<dbReference type="GO" id="GO:0008203">
    <property type="term" value="P:cholesterol metabolic process"/>
    <property type="evidence" value="ECO:0007669"/>
    <property type="project" value="InterPro"/>
</dbReference>